<protein>
    <submittedName>
        <fullName evidence="3">Uncharacterized protein</fullName>
    </submittedName>
</protein>
<evidence type="ECO:0000256" key="1">
    <source>
        <dbReference type="SAM" id="MobiDB-lite"/>
    </source>
</evidence>
<evidence type="ECO:0000256" key="2">
    <source>
        <dbReference type="SAM" id="Phobius"/>
    </source>
</evidence>
<dbReference type="EMBL" id="JAPYYP010000020">
    <property type="protein sequence ID" value="MDA5109673.1"/>
    <property type="molecule type" value="Genomic_DNA"/>
</dbReference>
<dbReference type="AlphaFoldDB" id="A0A9X3TTW8"/>
<dbReference type="RefSeq" id="WP_176703266.1">
    <property type="nucleotide sequence ID" value="NZ_JAPYYP010000020.1"/>
</dbReference>
<comment type="caution">
    <text evidence="3">The sequence shown here is derived from an EMBL/GenBank/DDBJ whole genome shotgun (WGS) entry which is preliminary data.</text>
</comment>
<keyword evidence="4" id="KW-1185">Reference proteome</keyword>
<reference evidence="3" key="1">
    <citation type="submission" date="2022-12" db="EMBL/GenBank/DDBJ databases">
        <title>Draft genome sequence of the thermophilic strain Brevibacillus thermoruber HT42, isolated from Los Humeros, Puebla, Mexico, with biotechnological potential.</title>
        <authorList>
            <person name="Lara Sanchez J."/>
            <person name="Solis Palacios R."/>
            <person name="Bustos Baena A.S."/>
            <person name="Ruz Baez A.E."/>
            <person name="Espinosa Luna G."/>
            <person name="Oliart Ros R.M."/>
        </authorList>
    </citation>
    <scope>NUCLEOTIDE SEQUENCE</scope>
    <source>
        <strain evidence="3">HT42</strain>
    </source>
</reference>
<proteinExistence type="predicted"/>
<accession>A0A9X3TTW8</accession>
<evidence type="ECO:0000313" key="3">
    <source>
        <dbReference type="EMBL" id="MDA5109673.1"/>
    </source>
</evidence>
<keyword evidence="2" id="KW-0472">Membrane</keyword>
<keyword evidence="2" id="KW-0812">Transmembrane</keyword>
<name>A0A9X3TTW8_9BACL</name>
<sequence length="54" mass="6143">MSTLYLIIGIVLGLAGFGMLFYAMAISPLQRKRDQELRKKSAEHHRVAEEAPRE</sequence>
<organism evidence="3 4">
    <name type="scientific">Brevibacillus thermoruber</name>
    <dbReference type="NCBI Taxonomy" id="33942"/>
    <lineage>
        <taxon>Bacteria</taxon>
        <taxon>Bacillati</taxon>
        <taxon>Bacillota</taxon>
        <taxon>Bacilli</taxon>
        <taxon>Bacillales</taxon>
        <taxon>Paenibacillaceae</taxon>
        <taxon>Brevibacillus</taxon>
    </lineage>
</organism>
<feature type="transmembrane region" description="Helical" evidence="2">
    <location>
        <begin position="6"/>
        <end position="29"/>
    </location>
</feature>
<dbReference type="Proteomes" id="UP001151071">
    <property type="component" value="Unassembled WGS sequence"/>
</dbReference>
<gene>
    <name evidence="3" type="ORF">O3V59_15005</name>
</gene>
<evidence type="ECO:0000313" key="4">
    <source>
        <dbReference type="Proteomes" id="UP001151071"/>
    </source>
</evidence>
<feature type="region of interest" description="Disordered" evidence="1">
    <location>
        <begin position="34"/>
        <end position="54"/>
    </location>
</feature>
<keyword evidence="2" id="KW-1133">Transmembrane helix</keyword>